<keyword evidence="5" id="KW-1185">Reference proteome</keyword>
<dbReference type="PIRSF" id="PIRSF002070">
    <property type="entry name" value="SSB"/>
    <property type="match status" value="1"/>
</dbReference>
<name>A0ABP7YJ17_9SPHI</name>
<dbReference type="InterPro" id="IPR012340">
    <property type="entry name" value="NA-bd_OB-fold"/>
</dbReference>
<dbReference type="PANTHER" id="PTHR10302:SF0">
    <property type="entry name" value="SINGLE-STRANDED DNA-BINDING PROTEIN, MITOCHONDRIAL"/>
    <property type="match status" value="1"/>
</dbReference>
<sequence length="133" mass="15004">MVVNIIKQDKVMIMSSLRNSVQLLGRLGTDAQVKVSQNGVAYCIIRFVTNITYLDKDNKQVTNSQWHTLSVWGNLTKHLEKKGQKGSLWLIQGRLVHSKYTNRNGEEKQSTEVRVDRLLFLSGKGESSPAMAT</sequence>
<keyword evidence="1 2" id="KW-0238">DNA-binding</keyword>
<dbReference type="SUPFAM" id="SSF50249">
    <property type="entry name" value="Nucleic acid-binding proteins"/>
    <property type="match status" value="1"/>
</dbReference>
<reference evidence="5" key="1">
    <citation type="journal article" date="2019" name="Int. J. Syst. Evol. Microbiol.">
        <title>The Global Catalogue of Microorganisms (GCM) 10K type strain sequencing project: providing services to taxonomists for standard genome sequencing and annotation.</title>
        <authorList>
            <consortium name="The Broad Institute Genomics Platform"/>
            <consortium name="The Broad Institute Genome Sequencing Center for Infectious Disease"/>
            <person name="Wu L."/>
            <person name="Ma J."/>
        </authorList>
    </citation>
    <scope>NUCLEOTIDE SEQUENCE [LARGE SCALE GENOMIC DNA]</scope>
    <source>
        <strain evidence="5">JCM 16704</strain>
    </source>
</reference>
<dbReference type="CDD" id="cd04496">
    <property type="entry name" value="SSB_OBF"/>
    <property type="match status" value="1"/>
</dbReference>
<dbReference type="Proteomes" id="UP001500101">
    <property type="component" value="Unassembled WGS sequence"/>
</dbReference>
<evidence type="ECO:0000256" key="3">
    <source>
        <dbReference type="RuleBase" id="RU000524"/>
    </source>
</evidence>
<evidence type="ECO:0000313" key="5">
    <source>
        <dbReference type="Proteomes" id="UP001500101"/>
    </source>
</evidence>
<dbReference type="NCBIfam" id="TIGR00621">
    <property type="entry name" value="ssb"/>
    <property type="match status" value="1"/>
</dbReference>
<dbReference type="PANTHER" id="PTHR10302">
    <property type="entry name" value="SINGLE-STRANDED DNA-BINDING PROTEIN"/>
    <property type="match status" value="1"/>
</dbReference>
<protein>
    <recommendedName>
        <fullName evidence="2 3">Single-stranded DNA-binding protein</fullName>
    </recommendedName>
</protein>
<evidence type="ECO:0000256" key="1">
    <source>
        <dbReference type="ARBA" id="ARBA00023125"/>
    </source>
</evidence>
<evidence type="ECO:0000256" key="2">
    <source>
        <dbReference type="PIRNR" id="PIRNR002070"/>
    </source>
</evidence>
<dbReference type="Pfam" id="PF00436">
    <property type="entry name" value="SSB"/>
    <property type="match status" value="1"/>
</dbReference>
<proteinExistence type="predicted"/>
<evidence type="ECO:0000313" key="4">
    <source>
        <dbReference type="EMBL" id="GAA4136944.1"/>
    </source>
</evidence>
<dbReference type="InterPro" id="IPR011344">
    <property type="entry name" value="ssDNA-bd"/>
</dbReference>
<organism evidence="4 5">
    <name type="scientific">Sphingobacterium kyonggiense</name>
    <dbReference type="NCBI Taxonomy" id="714075"/>
    <lineage>
        <taxon>Bacteria</taxon>
        <taxon>Pseudomonadati</taxon>
        <taxon>Bacteroidota</taxon>
        <taxon>Sphingobacteriia</taxon>
        <taxon>Sphingobacteriales</taxon>
        <taxon>Sphingobacteriaceae</taxon>
        <taxon>Sphingobacterium</taxon>
    </lineage>
</organism>
<accession>A0ABP7YJ17</accession>
<gene>
    <name evidence="4" type="ORF">GCM10022216_12560</name>
</gene>
<dbReference type="PROSITE" id="PS50935">
    <property type="entry name" value="SSB"/>
    <property type="match status" value="1"/>
</dbReference>
<dbReference type="InterPro" id="IPR000424">
    <property type="entry name" value="Primosome_PriB/ssb"/>
</dbReference>
<comment type="caution">
    <text evidence="4">The sequence shown here is derived from an EMBL/GenBank/DDBJ whole genome shotgun (WGS) entry which is preliminary data.</text>
</comment>
<dbReference type="EMBL" id="BAAAZI010000006">
    <property type="protein sequence ID" value="GAA4136944.1"/>
    <property type="molecule type" value="Genomic_DNA"/>
</dbReference>
<dbReference type="Gene3D" id="2.40.50.140">
    <property type="entry name" value="Nucleic acid-binding proteins"/>
    <property type="match status" value="1"/>
</dbReference>